<dbReference type="InterPro" id="IPR037524">
    <property type="entry name" value="PA14/GLEYA"/>
</dbReference>
<evidence type="ECO:0000256" key="1">
    <source>
        <dbReference type="ARBA" id="ARBA00005336"/>
    </source>
</evidence>
<dbReference type="Proteomes" id="UP000009011">
    <property type="component" value="Chromosome"/>
</dbReference>
<dbReference type="EMBL" id="CP003557">
    <property type="protein sequence ID" value="AFN74816.1"/>
    <property type="molecule type" value="Genomic_DNA"/>
</dbReference>
<dbReference type="Pfam" id="PF00933">
    <property type="entry name" value="Glyco_hydro_3"/>
    <property type="match status" value="1"/>
</dbReference>
<dbReference type="InterPro" id="IPR036881">
    <property type="entry name" value="Glyco_hydro_3_C_sf"/>
</dbReference>
<dbReference type="InterPro" id="IPR044993">
    <property type="entry name" value="BXL"/>
</dbReference>
<dbReference type="InterPro" id="IPR002772">
    <property type="entry name" value="Glyco_hydro_3_C"/>
</dbReference>
<evidence type="ECO:0000256" key="2">
    <source>
        <dbReference type="ARBA" id="ARBA00022729"/>
    </source>
</evidence>
<dbReference type="InterPro" id="IPR036962">
    <property type="entry name" value="Glyco_hydro_3_N_sf"/>
</dbReference>
<dbReference type="SUPFAM" id="SSF56988">
    <property type="entry name" value="Anthrax protective antigen"/>
    <property type="match status" value="1"/>
</dbReference>
<dbReference type="InterPro" id="IPR011658">
    <property type="entry name" value="PA14_dom"/>
</dbReference>
<dbReference type="PANTHER" id="PTHR42721:SF3">
    <property type="entry name" value="BETA-D-XYLOSIDASE 5-RELATED"/>
    <property type="match status" value="1"/>
</dbReference>
<dbReference type="Pfam" id="PF14310">
    <property type="entry name" value="Fn3-like"/>
    <property type="match status" value="1"/>
</dbReference>
<keyword evidence="6" id="KW-1185">Reference proteome</keyword>
<keyword evidence="3" id="KW-0378">Hydrolase</keyword>
<dbReference type="PRINTS" id="PR00133">
    <property type="entry name" value="GLHYDRLASE3"/>
</dbReference>
<proteinExistence type="inferred from homology"/>
<dbReference type="Gene3D" id="2.60.40.10">
    <property type="entry name" value="Immunoglobulins"/>
    <property type="match status" value="1"/>
</dbReference>
<dbReference type="Gene3D" id="3.40.50.1700">
    <property type="entry name" value="Glycoside hydrolase family 3 C-terminal domain"/>
    <property type="match status" value="2"/>
</dbReference>
<comment type="similarity">
    <text evidence="1">Belongs to the glycosyl hydrolase 3 family.</text>
</comment>
<evidence type="ECO:0000259" key="4">
    <source>
        <dbReference type="PROSITE" id="PS51820"/>
    </source>
</evidence>
<dbReference type="PATRIC" id="fig|1191523.3.peg.1675"/>
<dbReference type="GO" id="GO:0009044">
    <property type="term" value="F:xylan 1,4-beta-xylosidase activity"/>
    <property type="evidence" value="ECO:0007669"/>
    <property type="project" value="InterPro"/>
</dbReference>
<organism evidence="5 6">
    <name type="scientific">Melioribacter roseus (strain DSM 23840 / JCM 17771 / VKM B-2668 / P3M-2)</name>
    <dbReference type="NCBI Taxonomy" id="1191523"/>
    <lineage>
        <taxon>Bacteria</taxon>
        <taxon>Pseudomonadati</taxon>
        <taxon>Ignavibacteriota</taxon>
        <taxon>Ignavibacteria</taxon>
        <taxon>Ignavibacteriales</taxon>
        <taxon>Melioribacteraceae</taxon>
        <taxon>Melioribacter</taxon>
    </lineage>
</organism>
<dbReference type="AlphaFoldDB" id="I7A4J3"/>
<dbReference type="STRING" id="1191523.MROS_1580"/>
<gene>
    <name evidence="5" type="ordered locus">MROS_1580</name>
</gene>
<evidence type="ECO:0000313" key="6">
    <source>
        <dbReference type="Proteomes" id="UP000009011"/>
    </source>
</evidence>
<dbReference type="InterPro" id="IPR026891">
    <property type="entry name" value="Fn3-like"/>
</dbReference>
<dbReference type="SMART" id="SM00758">
    <property type="entry name" value="PA14"/>
    <property type="match status" value="1"/>
</dbReference>
<dbReference type="Pfam" id="PF07691">
    <property type="entry name" value="PA14"/>
    <property type="match status" value="1"/>
</dbReference>
<sequence length="860" mass="97079">MTKYLRLLIFLSVNLFAQNIPGYLNVNLPFEERAEDLLQRLSLDEKISLMVHQSPAIERLGIPEYNWWNEALHGVARNGRATVFPMPIGLAATWDRDLIYRIADVISNEARAKYNSALKKNQRGIYQGISLWAPNINIFRDPRWGRGMETYGEDPYLTGELAVSFIKGLQGQDKKYLKTIATPKHLAVHSGPEPERHHFNALVSNYDLNETYLPHFKKSIMKGKAYSVMCAYNRLRGKACCGHDTLLTDILRNKWGFEGIVVSDCWAVYDIFNSHKIVDSPEKAAALAVSSGTDLECGNTFLSLKNAYRDGLITEKEIDSALRRVLLARFKLGMFDPPEIVSYSQIDESYLDNSYNREIALEAARKSIVLLKNDNKLLPLDSSINKIAVIGPNADNLESLLGNYHGFPSEYITPLQAIRRVLKNGEVFYEKGCDFAPGVPAFELIDTVYLFTDGNKTVEGLKGEYYNNSELSGNPVLIRTDKSINFSWLDESPSSGINPDSFSVRWSGYIAPPISGQYQIGGYGYNDFKIFIEDSLIASFKGEFDPEITYGNYFLKKGNIYKIRIEFVRRERYGFMQLLWSIPFTDLEDRAYKTALKSDAVIMFMGLCPRMEGEALKIKLDGFKGGDRLKLSLPANQLKLIKKIHSTGKPVILVLLNGGPISTVWESENIPAILEAWYPGQAGGRAITDVIWGKYNPSGKLPVTIYKSENDLPPFENYDMEGRTYRYFKGEVLYPFGWGLNYTDITISNIELSANEIKDNDTIRVVVKLKNNGNLAGEETVQLYTKALKDNRTIKTLRGFEKIKLEPGTEGMVEFYLSKSDLAVWVDGLGFETMPGVYEIIVGLSSLDNKYKNEIKVSSK</sequence>
<protein>
    <submittedName>
        <fullName evidence="5">Glucan 1,4-beta-glucosidase</fullName>
    </submittedName>
</protein>
<dbReference type="SUPFAM" id="SSF51445">
    <property type="entry name" value="(Trans)glycosidases"/>
    <property type="match status" value="1"/>
</dbReference>
<accession>I7A4J3</accession>
<dbReference type="GO" id="GO:0046556">
    <property type="term" value="F:alpha-L-arabinofuranosidase activity"/>
    <property type="evidence" value="ECO:0007669"/>
    <property type="project" value="TreeGrafter"/>
</dbReference>
<feature type="domain" description="PA14" evidence="4">
    <location>
        <begin position="456"/>
        <end position="594"/>
    </location>
</feature>
<dbReference type="GO" id="GO:0031222">
    <property type="term" value="P:arabinan catabolic process"/>
    <property type="evidence" value="ECO:0007669"/>
    <property type="project" value="TreeGrafter"/>
</dbReference>
<dbReference type="InterPro" id="IPR017853">
    <property type="entry name" value="GH"/>
</dbReference>
<name>I7A4J3_MELRP</name>
<dbReference type="InterPro" id="IPR013783">
    <property type="entry name" value="Ig-like_fold"/>
</dbReference>
<dbReference type="OrthoDB" id="9805821at2"/>
<dbReference type="Gene3D" id="3.20.20.300">
    <property type="entry name" value="Glycoside hydrolase, family 3, N-terminal domain"/>
    <property type="match status" value="1"/>
</dbReference>
<dbReference type="SUPFAM" id="SSF52279">
    <property type="entry name" value="Beta-D-glucan exohydrolase, C-terminal domain"/>
    <property type="match status" value="1"/>
</dbReference>
<keyword evidence="2" id="KW-0732">Signal</keyword>
<dbReference type="Pfam" id="PF01915">
    <property type="entry name" value="Glyco_hydro_3_C"/>
    <property type="match status" value="1"/>
</dbReference>
<dbReference type="GO" id="GO:0045493">
    <property type="term" value="P:xylan catabolic process"/>
    <property type="evidence" value="ECO:0007669"/>
    <property type="project" value="InterPro"/>
</dbReference>
<dbReference type="InterPro" id="IPR001764">
    <property type="entry name" value="Glyco_hydro_3_N"/>
</dbReference>
<dbReference type="HOGENOM" id="CLU_004542_5_3_10"/>
<dbReference type="eggNOG" id="COG1472">
    <property type="taxonomic scope" value="Bacteria"/>
</dbReference>
<evidence type="ECO:0000313" key="5">
    <source>
        <dbReference type="EMBL" id="AFN74816.1"/>
    </source>
</evidence>
<evidence type="ECO:0000256" key="3">
    <source>
        <dbReference type="ARBA" id="ARBA00022801"/>
    </source>
</evidence>
<dbReference type="PANTHER" id="PTHR42721">
    <property type="entry name" value="SUGAR HYDROLASE-RELATED"/>
    <property type="match status" value="1"/>
</dbReference>
<dbReference type="PROSITE" id="PS51820">
    <property type="entry name" value="PA14"/>
    <property type="match status" value="1"/>
</dbReference>
<reference evidence="5 6" key="1">
    <citation type="journal article" date="2013" name="PLoS ONE">
        <title>Genomic analysis of Melioribacter roseus, facultatively anaerobic organotrophic bacterium representing a novel deep lineage within Bacteriodetes/Chlorobi group.</title>
        <authorList>
            <person name="Kadnikov V.V."/>
            <person name="Mardanov A.V."/>
            <person name="Podosokorskaya O.A."/>
            <person name="Gavrilov S.N."/>
            <person name="Kublanov I.V."/>
            <person name="Beletsky A.V."/>
            <person name="Bonch-Osmolovskaya E.A."/>
            <person name="Ravin N.V."/>
        </authorList>
    </citation>
    <scope>NUCLEOTIDE SEQUENCE [LARGE SCALE GENOMIC DNA]</scope>
    <source>
        <strain evidence="6">JCM 17771 / P3M-2</strain>
    </source>
</reference>
<dbReference type="SMART" id="SM01217">
    <property type="entry name" value="Fn3_like"/>
    <property type="match status" value="1"/>
</dbReference>
<dbReference type="KEGG" id="mro:MROS_1580"/>